<evidence type="ECO:0000313" key="3">
    <source>
        <dbReference type="Proteomes" id="UP000034894"/>
    </source>
</evidence>
<feature type="region of interest" description="Disordered" evidence="1">
    <location>
        <begin position="59"/>
        <end position="108"/>
    </location>
</feature>
<dbReference type="AlphaFoldDB" id="A0A0G1FJV1"/>
<protein>
    <submittedName>
        <fullName evidence="2">Uncharacterized protein</fullName>
    </submittedName>
</protein>
<name>A0A0G1FJV1_9BACT</name>
<organism evidence="2 3">
    <name type="scientific">Candidatus Gottesmanbacteria bacterium GW2011_GWA2_43_14</name>
    <dbReference type="NCBI Taxonomy" id="1618443"/>
    <lineage>
        <taxon>Bacteria</taxon>
        <taxon>Candidatus Gottesmaniibacteriota</taxon>
    </lineage>
</organism>
<evidence type="ECO:0000313" key="2">
    <source>
        <dbReference type="EMBL" id="KKS95391.1"/>
    </source>
</evidence>
<accession>A0A0G1FJV1</accession>
<comment type="caution">
    <text evidence="2">The sequence shown here is derived from an EMBL/GenBank/DDBJ whole genome shotgun (WGS) entry which is preliminary data.</text>
</comment>
<reference evidence="2 3" key="1">
    <citation type="journal article" date="2015" name="Nature">
        <title>rRNA introns, odd ribosomes, and small enigmatic genomes across a large radiation of phyla.</title>
        <authorList>
            <person name="Brown C.T."/>
            <person name="Hug L.A."/>
            <person name="Thomas B.C."/>
            <person name="Sharon I."/>
            <person name="Castelle C.J."/>
            <person name="Singh A."/>
            <person name="Wilkins M.J."/>
            <person name="Williams K.H."/>
            <person name="Banfield J.F."/>
        </authorList>
    </citation>
    <scope>NUCLEOTIDE SEQUENCE [LARGE SCALE GENOMIC DNA]</scope>
</reference>
<sequence length="108" mass="11396">MDLSYSQGERRKKRMLLPLFLAGVVLLIASGGILALSNRKELVSPLPEQPALEMIFYTPTPLPLSPTGSPSATPKTNIRSTATPKPTEKATPTSAVSPTPASSLTPTP</sequence>
<feature type="compositionally biased region" description="Low complexity" evidence="1">
    <location>
        <begin position="65"/>
        <end position="108"/>
    </location>
</feature>
<dbReference type="EMBL" id="LCFP01000018">
    <property type="protein sequence ID" value="KKS95391.1"/>
    <property type="molecule type" value="Genomic_DNA"/>
</dbReference>
<evidence type="ECO:0000256" key="1">
    <source>
        <dbReference type="SAM" id="MobiDB-lite"/>
    </source>
</evidence>
<dbReference type="STRING" id="1618443.UV73_C0018G0004"/>
<proteinExistence type="predicted"/>
<dbReference type="Proteomes" id="UP000034894">
    <property type="component" value="Unassembled WGS sequence"/>
</dbReference>
<gene>
    <name evidence="2" type="ORF">UV73_C0018G0004</name>
</gene>